<dbReference type="GO" id="GO:0005975">
    <property type="term" value="P:carbohydrate metabolic process"/>
    <property type="evidence" value="ECO:0007669"/>
    <property type="project" value="InterPro"/>
</dbReference>
<dbReference type="InterPro" id="IPR011330">
    <property type="entry name" value="Glyco_hydro/deAcase_b/a-brl"/>
</dbReference>
<proteinExistence type="predicted"/>
<dbReference type="EMBL" id="CP049332">
    <property type="protein sequence ID" value="QIH43302.1"/>
    <property type="molecule type" value="Genomic_DNA"/>
</dbReference>
<dbReference type="KEGG" id="vzi:G5S32_14950"/>
<dbReference type="AlphaFoldDB" id="A0A6G7CMG7"/>
<dbReference type="RefSeq" id="WP_165312839.1">
    <property type="nucleotide sequence ID" value="NZ_CP049332.1"/>
</dbReference>
<dbReference type="Proteomes" id="UP000503003">
    <property type="component" value="Chromosome 2"/>
</dbReference>
<keyword evidence="2" id="KW-1185">Reference proteome</keyword>
<evidence type="ECO:0000313" key="2">
    <source>
        <dbReference type="Proteomes" id="UP000503003"/>
    </source>
</evidence>
<name>A0A6G7CMG7_9VIBR</name>
<gene>
    <name evidence="1" type="ORF">G5S32_14950</name>
</gene>
<accession>A0A6G7CMG7</accession>
<evidence type="ECO:0008006" key="3">
    <source>
        <dbReference type="Google" id="ProtNLM"/>
    </source>
</evidence>
<dbReference type="Gene3D" id="3.20.20.370">
    <property type="entry name" value="Glycoside hydrolase/deacetylase"/>
    <property type="match status" value="1"/>
</dbReference>
<protein>
    <recommendedName>
        <fullName evidence="3">WalW protein</fullName>
    </recommendedName>
</protein>
<reference evidence="1 2" key="1">
    <citation type="submission" date="2020-02" db="EMBL/GenBank/DDBJ databases">
        <title>A complete genome of a marine bacterium Vibrio sp. ZWAL4003 isolated from the mangrove sediment with the ability to degrade polysaccharides.</title>
        <authorList>
            <person name="Wu J."/>
            <person name="Qu W."/>
            <person name="Zeng R."/>
        </authorList>
    </citation>
    <scope>NUCLEOTIDE SEQUENCE [LARGE SCALE GENOMIC DNA]</scope>
    <source>
        <strain evidence="1 2">ZWAL4003</strain>
    </source>
</reference>
<evidence type="ECO:0000313" key="1">
    <source>
        <dbReference type="EMBL" id="QIH43302.1"/>
    </source>
</evidence>
<dbReference type="SUPFAM" id="SSF88713">
    <property type="entry name" value="Glycoside hydrolase/deacetylase"/>
    <property type="match status" value="1"/>
</dbReference>
<organism evidence="1 2">
    <name type="scientific">Vibrio ziniensis</name>
    <dbReference type="NCBI Taxonomy" id="2711221"/>
    <lineage>
        <taxon>Bacteria</taxon>
        <taxon>Pseudomonadati</taxon>
        <taxon>Pseudomonadota</taxon>
        <taxon>Gammaproteobacteria</taxon>
        <taxon>Vibrionales</taxon>
        <taxon>Vibrionaceae</taxon>
        <taxon>Vibrio</taxon>
    </lineage>
</organism>
<sequence length="320" mass="36645">MSEVRLAIVIHAEEEFDWNRGFYRSNTTVTHADSLIEIVDDIIELGGKVTLAMDYPFVTSEGGCKVVEHYKYVSGDKVEFAAHQHPWVCPPFENSHDEVPAEYSYPGNLTKEQEYAKLKVLTDAIEKATGTRPKTYLAGRYGIGPNTQSILKELAYNMDLSISAYCDFSRQNGPDFSHYSNKRFCDSHITYFPHTSSIISLFPWVSRYLNNRPELFTKIQASLITRLVGKLMRIKRYRLSPEGFTFSQMKQVTESQINIGQTDFLLSFHSPSSTAKLTPYVMHGDDLLKFKQTIADYITWFNELDNTEIVRPQDMIGSNR</sequence>